<dbReference type="GO" id="GO:0004430">
    <property type="term" value="F:1-phosphatidylinositol 4-kinase activity"/>
    <property type="evidence" value="ECO:0007669"/>
    <property type="project" value="UniProtKB-EC"/>
</dbReference>
<dbReference type="GO" id="GO:0005737">
    <property type="term" value="C:cytoplasm"/>
    <property type="evidence" value="ECO:0007669"/>
    <property type="project" value="TreeGrafter"/>
</dbReference>
<dbReference type="InterPro" id="IPR018936">
    <property type="entry name" value="PI3/4_kinase_CS"/>
</dbReference>
<dbReference type="Proteomes" id="UP000008974">
    <property type="component" value="Unassembled WGS sequence"/>
</dbReference>
<keyword evidence="5 8" id="KW-0418">Kinase</keyword>
<evidence type="ECO:0000259" key="7">
    <source>
        <dbReference type="PROSITE" id="PS50290"/>
    </source>
</evidence>
<dbReference type="PANTHER" id="PTHR10048">
    <property type="entry name" value="PHOSPHATIDYLINOSITOL KINASE"/>
    <property type="match status" value="1"/>
</dbReference>
<feature type="domain" description="PI3K/PI4K catalytic" evidence="7">
    <location>
        <begin position="1959"/>
        <end position="2253"/>
    </location>
</feature>
<dbReference type="FunFam" id="3.30.1010.10:FF:000014">
    <property type="entry name" value="Phosphatidylinositol 4-kinase STT4"/>
    <property type="match status" value="1"/>
</dbReference>
<evidence type="ECO:0000256" key="3">
    <source>
        <dbReference type="ARBA" id="ARBA00022679"/>
    </source>
</evidence>
<dbReference type="GO" id="GO:0005524">
    <property type="term" value="F:ATP binding"/>
    <property type="evidence" value="ECO:0007669"/>
    <property type="project" value="UniProtKB-KW"/>
</dbReference>
<accession>E1F2M3</accession>
<dbReference type="EC" id="2.7.1.67" evidence="2"/>
<dbReference type="Pfam" id="PF00454">
    <property type="entry name" value="PI3_PI4_kinase"/>
    <property type="match status" value="1"/>
</dbReference>
<evidence type="ECO:0000313" key="9">
    <source>
        <dbReference type="Proteomes" id="UP000008974"/>
    </source>
</evidence>
<sequence length="2269" mass="256732">MTNAGFYRTLWKTGLFDTGALKRQMQEKDEAIRLWSNAELLLDLIRSDRPRPPFTKVSIEIFFDDTQSIEVDEKPSIDSKGTTLNLFFDILHQSSILTSSLIQCLTTKLLLNWSNIDAFSTSLNPVEYVCLLLVYHSIVSPDSTLILLIEKLVTATIHSITNKRFSEALGTLLVVCQGTLVNIEELLVRHSISLQNLTQYERNLAFLLGMAHGYTYLQIESHKFTVLSKHCGSPREDVVALSQSIMKVLPANNCLLQYQYMDLLAIVLSVNLWQPQACNAFTEFLNHIQALSHQAGYRLKTTMRINPHSFLAVSIIRLCSRLKGFVNESLEQLQIKTPAQQNILVTLRTLLQRMQLLITDALNGQATVAAKSNIFLKDLRSTFPAIYSEFIRPYCCAFIVLLDICAYLNKKGVEIGLDTIDMQESLLIIWRSLIVLDAPYLGHKDTKKGLYFHLSSGFYCDSLLDFLLEHLKISTSDNNFLSRLSEVDWSTLFKHLAFHTEPVPFVFSSDRKYSLEEEMPAGSLHHLRESLIAELNSRSLSHRKTRDAVNSIPDGYICGLYALTLIEIYSALWSGRASLSLAFNKKEKSIVGRLSQYNIYGYLPKEPFTELVNFEKEIVRQKSDKGGIYLLNESAGDVPLYFSSSSPLDTDNCIVSIGPIPDETLTSNKSSVGISSTNFFKFYAELFCSVYEQLSSYTFLEELITHQEVAHKWVSICFANNPKTHTRTVPVFLVEDVNIPDPLPDLLFRKIVFEIVNLLMSAEDSTSLTEINIYLDFAGTLLQKLPDIKFSPSILSQYIQTGVSIYNKFNFIFSVTADYFASIMSNSFFFEQLLMSAFICNDRQKMLTVVPAINKFFSKLFSHNRFISVLYAHSINHAALKHSDVNFSTANLPTTLSIILSNIFLKFTRSSFLVQQPHAYTTERSSQEEHKYIVANHIEFSCLMVELREHLCRLPIWEYKQTAIACLESMFTILITPPVVLKLDSSKQACRYISLENHFLAKYIPDTFHLLNQKGLSVLVPTDFGFTELTTTMHGICIDGHTKKCGIQLHIYFSSHLIRLVIMMKRGASPLLHPIIKGQNCTLETNMAQIQQPTEADVNPLLIDLDEGCELLNALLIFASNELDFDLSVQASIFCSDFIRVLASTWPIMLFIQNFSTNVFLSHSSPNIRSSMVPPLILLKDTGISGYTLLTTLRTLQIILYFNQSFMYNSTNLHLRTKYRFQLYRYSYKTVAELSSVWTKSSRSSKNPNKRGFDASLIACYLAFYYTKAIIAKLLINLIFLLRCDKSNLLTYTDRYFADCLSELHRIVPYFCDTQRSESSVKSASDSRQHFDRKTAINRGFSLNTNRFSRELSFYVSNIMPLISEISHYSIANPASLYNNQTGTGGFKVLEGDTISTSILKIIALLGRRHGETLDASLQLMQNFIPLMDGAKIAIGWLVDVFQTYLNPLRTILPKNSKIFTLASNINRSCNNLPNFSSMYVETSSEARYMTATTGLLWSYQHQDSLFTQYCVFKNAFVDTLYENMFSKETISALIRTTCYMDNRDYQKYINPYYISRSRSGLEQQYQQKYGQDHFLRITTPAILPEKIPLSADIITNSSSIMTILQILTSVGLIDTNILASFADMINKKSVFTELLSYTESCLLSSNKETVRYPTTAMELYAHSSKKIHVARQLLCMAVPSVSIACSLLNSYSCREIRYVAALKFYYLSHIGKSKTILAYLLFLTNALHFDIYSGDLLINIASHSRLFGLYTLIQLSSLYSQFLTQQHSEIFLSVAVGGAVAEELLSIIKSMTLDKLIVYIHGNPFAKQIEQQKYLALQEVVTKKLSSKGVTLQTITTNLSTFFSYMKAEATPDNSPIYALYQQLMLSIPDTNHIVLRAYLLYLLILTSGSKEDALFYIANLHFYDTMTNYSAELLRINAGSRDQVLSQKLKEFSAVLNTKSNIVLLSDPDYTITGICYQKAKCLKSHAKTPYLVFFNTLKANAATNNHSPTENAAHKAAIKGGIFKAGDDVSQDQLTMVLISLFKQVFEPLKIWLSPYIALPIGKDYGFIELLNRASSLDQIGATSDNFLVGYISSITEVSREKANGTTHASQKLSLTVAKRRFLLSYAGYSILSYLLSFKDRHNGNIMINEYCNIIHIDFGFLLEIAPGGRFNTESAPFKLTKAFKTILGGEESTSYMLFQHIFVRGILLSKIFGKDISYLIEAMLKSNLPAIKGSGSITQFRQRMFLEDSFGAAAEQAVQLINESSKKGYGAYDKFQSWQNNITYG</sequence>
<dbReference type="InterPro" id="IPR000403">
    <property type="entry name" value="PI3/4_kinase_cat_dom"/>
</dbReference>
<keyword evidence="3" id="KW-0808">Transferase</keyword>
<dbReference type="OrthoDB" id="10264149at2759"/>
<evidence type="ECO:0000256" key="4">
    <source>
        <dbReference type="ARBA" id="ARBA00022741"/>
    </source>
</evidence>
<evidence type="ECO:0000256" key="5">
    <source>
        <dbReference type="ARBA" id="ARBA00022777"/>
    </source>
</evidence>
<dbReference type="InterPro" id="IPR011009">
    <property type="entry name" value="Kinase-like_dom_sf"/>
</dbReference>
<dbReference type="Gene3D" id="3.30.1010.10">
    <property type="entry name" value="Phosphatidylinositol 3-kinase Catalytic Subunit, Chain A, domain 4"/>
    <property type="match status" value="1"/>
</dbReference>
<protein>
    <recommendedName>
        <fullName evidence="2">1-phosphatidylinositol 4-kinase</fullName>
        <ecNumber evidence="2">2.7.1.67</ecNumber>
    </recommendedName>
</protein>
<dbReference type="SUPFAM" id="SSF56112">
    <property type="entry name" value="Protein kinase-like (PK-like)"/>
    <property type="match status" value="1"/>
</dbReference>
<dbReference type="STRING" id="658858.E1F2M3"/>
<reference evidence="8 9" key="1">
    <citation type="journal article" date="2010" name="BMC Genomics">
        <title>Genome analysis and comparative genomics of a Giardia intestinalis assemblage E isolate.</title>
        <authorList>
            <person name="Jerlstrom-Hultqvist J."/>
            <person name="Franzen O."/>
            <person name="Ankarklev J."/>
            <person name="Xu F."/>
            <person name="Nohynkova E."/>
            <person name="Andersson J.O."/>
            <person name="Svard S.G."/>
            <person name="Andersson B."/>
        </authorList>
    </citation>
    <scope>NUCLEOTIDE SEQUENCE [LARGE SCALE GENOMIC DNA]</scope>
    <source>
        <strain evidence="8 9">P15</strain>
    </source>
</reference>
<evidence type="ECO:0000256" key="2">
    <source>
        <dbReference type="ARBA" id="ARBA00012169"/>
    </source>
</evidence>
<comment type="catalytic activity">
    <reaction evidence="1">
        <text>a 1,2-diacyl-sn-glycero-3-phospho-(1D-myo-inositol) + ATP = a 1,2-diacyl-sn-glycero-3-phospho-(1D-myo-inositol 4-phosphate) + ADP + H(+)</text>
        <dbReference type="Rhea" id="RHEA:19877"/>
        <dbReference type="ChEBI" id="CHEBI:15378"/>
        <dbReference type="ChEBI" id="CHEBI:30616"/>
        <dbReference type="ChEBI" id="CHEBI:57880"/>
        <dbReference type="ChEBI" id="CHEBI:58178"/>
        <dbReference type="ChEBI" id="CHEBI:456216"/>
        <dbReference type="EC" id="2.7.1.67"/>
    </reaction>
</comment>
<dbReference type="OMA" id="LAFHTEP"/>
<proteinExistence type="predicted"/>
<gene>
    <name evidence="8" type="ORF">GLP15_1075</name>
</gene>
<dbReference type="VEuPathDB" id="GiardiaDB:GLP15_1075"/>
<dbReference type="InterPro" id="IPR015433">
    <property type="entry name" value="PI3/4_kinase"/>
</dbReference>
<comment type="caution">
    <text evidence="8">The sequence shown here is derived from an EMBL/GenBank/DDBJ whole genome shotgun (WGS) entry which is preliminary data.</text>
</comment>
<dbReference type="Gene3D" id="1.10.1070.11">
    <property type="entry name" value="Phosphatidylinositol 3-/4-kinase, catalytic domain"/>
    <property type="match status" value="1"/>
</dbReference>
<keyword evidence="6" id="KW-0067">ATP-binding</keyword>
<dbReference type="GO" id="GO:0046854">
    <property type="term" value="P:phosphatidylinositol phosphate biosynthetic process"/>
    <property type="evidence" value="ECO:0007669"/>
    <property type="project" value="InterPro"/>
</dbReference>
<dbReference type="SMART" id="SM00146">
    <property type="entry name" value="PI3Kc"/>
    <property type="match status" value="1"/>
</dbReference>
<evidence type="ECO:0000256" key="1">
    <source>
        <dbReference type="ARBA" id="ARBA00001686"/>
    </source>
</evidence>
<dbReference type="PROSITE" id="PS00916">
    <property type="entry name" value="PI3_4_KINASE_2"/>
    <property type="match status" value="1"/>
</dbReference>
<dbReference type="GO" id="GO:0048015">
    <property type="term" value="P:phosphatidylinositol-mediated signaling"/>
    <property type="evidence" value="ECO:0007669"/>
    <property type="project" value="TreeGrafter"/>
</dbReference>
<dbReference type="GO" id="GO:0016020">
    <property type="term" value="C:membrane"/>
    <property type="evidence" value="ECO:0007669"/>
    <property type="project" value="TreeGrafter"/>
</dbReference>
<dbReference type="EMBL" id="ACVC01000137">
    <property type="protein sequence ID" value="EFO63315.1"/>
    <property type="molecule type" value="Genomic_DNA"/>
</dbReference>
<keyword evidence="4" id="KW-0547">Nucleotide-binding</keyword>
<evidence type="ECO:0000256" key="6">
    <source>
        <dbReference type="ARBA" id="ARBA00022840"/>
    </source>
</evidence>
<dbReference type="PANTHER" id="PTHR10048:SF22">
    <property type="entry name" value="PHOSPHATIDYLINOSITOL 4-KINASE BETA"/>
    <property type="match status" value="1"/>
</dbReference>
<organism evidence="8 9">
    <name type="scientific">Giardia intestinalis (strain P15)</name>
    <name type="common">Giardia lamblia</name>
    <dbReference type="NCBI Taxonomy" id="658858"/>
    <lineage>
        <taxon>Eukaryota</taxon>
        <taxon>Metamonada</taxon>
        <taxon>Diplomonadida</taxon>
        <taxon>Hexamitidae</taxon>
        <taxon>Giardiinae</taxon>
        <taxon>Giardia</taxon>
    </lineage>
</organism>
<evidence type="ECO:0000313" key="8">
    <source>
        <dbReference type="EMBL" id="EFO63315.1"/>
    </source>
</evidence>
<dbReference type="InterPro" id="IPR036940">
    <property type="entry name" value="PI3/4_kinase_cat_sf"/>
</dbReference>
<dbReference type="PROSITE" id="PS50290">
    <property type="entry name" value="PI3_4_KINASE_3"/>
    <property type="match status" value="1"/>
</dbReference>
<name>E1F2M3_GIAIA</name>